<sequence>MKKVIIIGGGLAGLSAAAHLSKKNFKVILLEASPKLGGRAYSFFDEKPQTEIDNGQHILMGCYSDTLNFLKIIDAYKFLNIQKILEINYLAKDKNHFRLKAPNFIYPLNLLFALFSFKELNLKEKISLLKLFIKIYFTDSEKLYGMTVQEWLKKEKQSDKAIRIFWEIISIGALNTSTEKASAKIFCDILKEIFWRDKFSSQIIIPALPLSKTFCEPASDFIKSNDGEIRLSEKCIEFVVDKNRIEKVITDKNVYEDFDFVVSAVPFYALEKIIDTSFLDKQPEFHYSSILNIHLRIKENFLQEDFYAFYDSELHWLFNKRTHWNIVISNADKFMQMNNEEIFNLVFTELKKFIAISDDDILLYKIIKEKRATFIPDDFTLKHRPSTETKVKNLFIAGDWVDTKLPATIESAVRSGRIAAEKIVFNN</sequence>
<proteinExistence type="predicted"/>
<dbReference type="GO" id="GO:0016491">
    <property type="term" value="F:oxidoreductase activity"/>
    <property type="evidence" value="ECO:0007669"/>
    <property type="project" value="InterPro"/>
</dbReference>
<dbReference type="EMBL" id="DSUJ01000008">
    <property type="protein sequence ID" value="HFI90965.1"/>
    <property type="molecule type" value="Genomic_DNA"/>
</dbReference>
<dbReference type="InterPro" id="IPR036188">
    <property type="entry name" value="FAD/NAD-bd_sf"/>
</dbReference>
<dbReference type="PRINTS" id="PR00368">
    <property type="entry name" value="FADPNR"/>
</dbReference>
<dbReference type="NCBIfam" id="TIGR03467">
    <property type="entry name" value="HpnE"/>
    <property type="match status" value="1"/>
</dbReference>
<reference evidence="2" key="1">
    <citation type="journal article" date="2020" name="mSystems">
        <title>Genome- and Community-Level Interaction Insights into Carbon Utilization and Element Cycling Functions of Hydrothermarchaeota in Hydrothermal Sediment.</title>
        <authorList>
            <person name="Zhou Z."/>
            <person name="Liu Y."/>
            <person name="Xu W."/>
            <person name="Pan J."/>
            <person name="Luo Z.H."/>
            <person name="Li M."/>
        </authorList>
    </citation>
    <scope>NUCLEOTIDE SEQUENCE [LARGE SCALE GENOMIC DNA]</scope>
    <source>
        <strain evidence="2">SpSt-479</strain>
    </source>
</reference>
<name>A0A7V3E6F5_9BACT</name>
<dbReference type="Gene3D" id="3.50.50.60">
    <property type="entry name" value="FAD/NAD(P)-binding domain"/>
    <property type="match status" value="1"/>
</dbReference>
<evidence type="ECO:0000259" key="1">
    <source>
        <dbReference type="Pfam" id="PF01593"/>
    </source>
</evidence>
<accession>A0A7V3E6F5</accession>
<dbReference type="InterPro" id="IPR050464">
    <property type="entry name" value="Zeta_carotene_desat/Oxidored"/>
</dbReference>
<dbReference type="InterPro" id="IPR002937">
    <property type="entry name" value="Amino_oxidase"/>
</dbReference>
<dbReference type="Pfam" id="PF01593">
    <property type="entry name" value="Amino_oxidase"/>
    <property type="match status" value="1"/>
</dbReference>
<comment type="caution">
    <text evidence="2">The sequence shown here is derived from an EMBL/GenBank/DDBJ whole genome shotgun (WGS) entry which is preliminary data.</text>
</comment>
<evidence type="ECO:0000313" key="2">
    <source>
        <dbReference type="EMBL" id="HFI90965.1"/>
    </source>
</evidence>
<organism evidence="2">
    <name type="scientific">Ignavibacterium album</name>
    <dbReference type="NCBI Taxonomy" id="591197"/>
    <lineage>
        <taxon>Bacteria</taxon>
        <taxon>Pseudomonadati</taxon>
        <taxon>Ignavibacteriota</taxon>
        <taxon>Ignavibacteria</taxon>
        <taxon>Ignavibacteriales</taxon>
        <taxon>Ignavibacteriaceae</taxon>
        <taxon>Ignavibacterium</taxon>
    </lineage>
</organism>
<gene>
    <name evidence="2" type="ORF">ENS31_05450</name>
</gene>
<dbReference type="InterPro" id="IPR017830">
    <property type="entry name" value="SQase_HpnE"/>
</dbReference>
<dbReference type="SUPFAM" id="SSF51905">
    <property type="entry name" value="FAD/NAD(P)-binding domain"/>
    <property type="match status" value="1"/>
</dbReference>
<protein>
    <submittedName>
        <fullName evidence="2">FAD-dependent oxidoreductase</fullName>
    </submittedName>
</protein>
<dbReference type="PANTHER" id="PTHR42923">
    <property type="entry name" value="PROTOPORPHYRINOGEN OXIDASE"/>
    <property type="match status" value="1"/>
</dbReference>
<dbReference type="PANTHER" id="PTHR42923:SF47">
    <property type="entry name" value="BLR3003 PROTEIN"/>
    <property type="match status" value="1"/>
</dbReference>
<dbReference type="AlphaFoldDB" id="A0A7V3E6F5"/>
<feature type="domain" description="Amine oxidase" evidence="1">
    <location>
        <begin position="11"/>
        <end position="423"/>
    </location>
</feature>